<gene>
    <name evidence="11" type="ORF">DJ013_01285</name>
</gene>
<evidence type="ECO:0000256" key="4">
    <source>
        <dbReference type="ARBA" id="ARBA00022729"/>
    </source>
</evidence>
<sequence>MMRLINSIFFLLIVFSSSAQQRCGLGVIASDEMKSRHLQLQKILENYKGKVVRNAKTQEEIIKIPVVVHVIHDTFSEEIGGDGNVNISDQQIFSQIKVLNEDFRKAAGTPGFNSLEEGADMQIEFFLAQEDEFGNPSSGITRTYQNRTSYNIFTDLDLVSSLSYWDANKYLNIWVLNLGGLYLGYGEFPGGAIDGLELTDAPAETDGIFVDYQVFGRRTGTANSGIYSYGRTLTHEVGHWLGLIHIWGDERCGDDFCDDTPQAERENDSERCRDMYSRCSGVSSRNMIENYMDYSPDSCMNVFTEDQKARVRAVLELSPRRRRMVLNSQFLLPTNEVAELRIISNPGRKEDIAFQILLPKFQDFSLSFYDVLGRPVAYKEFEDYPSTVVRAADLGIPTGMLIVRMQTEGVSIVKRVMVF</sequence>
<name>A0A2Z4G6V5_9BACT</name>
<evidence type="ECO:0000256" key="8">
    <source>
        <dbReference type="ARBA" id="ARBA00023157"/>
    </source>
</evidence>
<evidence type="ECO:0000313" key="11">
    <source>
        <dbReference type="EMBL" id="AWV96887.1"/>
    </source>
</evidence>
<dbReference type="InterPro" id="IPR024079">
    <property type="entry name" value="MetalloPept_cat_dom_sf"/>
</dbReference>
<protein>
    <submittedName>
        <fullName evidence="11">Ulilysin</fullName>
    </submittedName>
</protein>
<evidence type="ECO:0000256" key="2">
    <source>
        <dbReference type="ARBA" id="ARBA00022670"/>
    </source>
</evidence>
<dbReference type="Proteomes" id="UP000249873">
    <property type="component" value="Chromosome"/>
</dbReference>
<evidence type="ECO:0000256" key="6">
    <source>
        <dbReference type="ARBA" id="ARBA00022833"/>
    </source>
</evidence>
<feature type="domain" description="Peptidase M43 pregnancy-associated plasma-A" evidence="10">
    <location>
        <begin position="164"/>
        <end position="316"/>
    </location>
</feature>
<feature type="chain" id="PRO_5016291617" evidence="9">
    <location>
        <begin position="20"/>
        <end position="419"/>
    </location>
</feature>
<dbReference type="CDD" id="cd04275">
    <property type="entry name" value="ZnMc_pappalysin_like"/>
    <property type="match status" value="1"/>
</dbReference>
<evidence type="ECO:0000256" key="3">
    <source>
        <dbReference type="ARBA" id="ARBA00022723"/>
    </source>
</evidence>
<keyword evidence="2" id="KW-0645">Protease</keyword>
<reference evidence="11 12" key="1">
    <citation type="submission" date="2018-05" db="EMBL/GenBank/DDBJ databases">
        <title>Complete genome sequence of Arcticibacterium luteifluviistationis SM1504T, a cytophagaceae bacterium isolated from Arctic surface seawater.</title>
        <authorList>
            <person name="Li Y."/>
            <person name="Qin Q.-L."/>
        </authorList>
    </citation>
    <scope>NUCLEOTIDE SEQUENCE [LARGE SCALE GENOMIC DNA]</scope>
    <source>
        <strain evidence="11 12">SM1504</strain>
    </source>
</reference>
<keyword evidence="5" id="KW-0378">Hydrolase</keyword>
<keyword evidence="6" id="KW-0862">Zinc</keyword>
<dbReference type="Pfam" id="PF05572">
    <property type="entry name" value="Peptidase_M43"/>
    <property type="match status" value="1"/>
</dbReference>
<keyword evidence="8" id="KW-1015">Disulfide bond</keyword>
<keyword evidence="3" id="KW-0479">Metal-binding</keyword>
<keyword evidence="4 9" id="KW-0732">Signal</keyword>
<dbReference type="KEGG" id="als:DJ013_01285"/>
<dbReference type="OrthoDB" id="6278496at2"/>
<evidence type="ECO:0000256" key="7">
    <source>
        <dbReference type="ARBA" id="ARBA00023049"/>
    </source>
</evidence>
<dbReference type="AlphaFoldDB" id="A0A2Z4G6V5"/>
<proteinExistence type="inferred from homology"/>
<dbReference type="SUPFAM" id="SSF55486">
    <property type="entry name" value="Metalloproteases ('zincins'), catalytic domain"/>
    <property type="match status" value="1"/>
</dbReference>
<dbReference type="PANTHER" id="PTHR47466:SF1">
    <property type="entry name" value="METALLOPROTEASE MEP1 (AFU_ORTHOLOGUE AFUA_1G07730)-RELATED"/>
    <property type="match status" value="1"/>
</dbReference>
<dbReference type="Gene3D" id="3.40.390.10">
    <property type="entry name" value="Collagenase (Catalytic Domain)"/>
    <property type="match status" value="1"/>
</dbReference>
<dbReference type="EMBL" id="CP029480">
    <property type="protein sequence ID" value="AWV96887.1"/>
    <property type="molecule type" value="Genomic_DNA"/>
</dbReference>
<keyword evidence="12" id="KW-1185">Reference proteome</keyword>
<evidence type="ECO:0000313" key="12">
    <source>
        <dbReference type="Proteomes" id="UP000249873"/>
    </source>
</evidence>
<organism evidence="11 12">
    <name type="scientific">Arcticibacterium luteifluviistationis</name>
    <dbReference type="NCBI Taxonomy" id="1784714"/>
    <lineage>
        <taxon>Bacteria</taxon>
        <taxon>Pseudomonadati</taxon>
        <taxon>Bacteroidota</taxon>
        <taxon>Cytophagia</taxon>
        <taxon>Cytophagales</taxon>
        <taxon>Leadbetterellaceae</taxon>
        <taxon>Arcticibacterium</taxon>
    </lineage>
</organism>
<dbReference type="GO" id="GO:0006508">
    <property type="term" value="P:proteolysis"/>
    <property type="evidence" value="ECO:0007669"/>
    <property type="project" value="UniProtKB-KW"/>
</dbReference>
<dbReference type="InterPro" id="IPR008754">
    <property type="entry name" value="Peptidase_M43"/>
</dbReference>
<accession>A0A2Z4G6V5</accession>
<dbReference type="RefSeq" id="WP_111369989.1">
    <property type="nucleotide sequence ID" value="NZ_CP029480.1"/>
</dbReference>
<dbReference type="GO" id="GO:0008237">
    <property type="term" value="F:metallopeptidase activity"/>
    <property type="evidence" value="ECO:0007669"/>
    <property type="project" value="UniProtKB-KW"/>
</dbReference>
<evidence type="ECO:0000259" key="10">
    <source>
        <dbReference type="Pfam" id="PF05572"/>
    </source>
</evidence>
<feature type="signal peptide" evidence="9">
    <location>
        <begin position="1"/>
        <end position="19"/>
    </location>
</feature>
<dbReference type="PANTHER" id="PTHR47466">
    <property type="match status" value="1"/>
</dbReference>
<keyword evidence="7" id="KW-0482">Metalloprotease</keyword>
<evidence type="ECO:0000256" key="5">
    <source>
        <dbReference type="ARBA" id="ARBA00022801"/>
    </source>
</evidence>
<evidence type="ECO:0000256" key="1">
    <source>
        <dbReference type="ARBA" id="ARBA00008721"/>
    </source>
</evidence>
<dbReference type="GO" id="GO:0046872">
    <property type="term" value="F:metal ion binding"/>
    <property type="evidence" value="ECO:0007669"/>
    <property type="project" value="UniProtKB-KW"/>
</dbReference>
<evidence type="ECO:0000256" key="9">
    <source>
        <dbReference type="SAM" id="SignalP"/>
    </source>
</evidence>
<comment type="similarity">
    <text evidence="1">Belongs to the peptidase M43B family.</text>
</comment>